<keyword evidence="2" id="KW-0472">Membrane</keyword>
<dbReference type="AlphaFoldDB" id="A0A7J5AMU8"/>
<dbReference type="Gene3D" id="1.25.40.10">
    <property type="entry name" value="Tetratricopeptide repeat domain"/>
    <property type="match status" value="3"/>
</dbReference>
<feature type="repeat" description="TPR" evidence="1">
    <location>
        <begin position="289"/>
        <end position="322"/>
    </location>
</feature>
<dbReference type="EMBL" id="WAAU01000011">
    <property type="protein sequence ID" value="KAB1158902.1"/>
    <property type="molecule type" value="Genomic_DNA"/>
</dbReference>
<dbReference type="InterPro" id="IPR036890">
    <property type="entry name" value="HATPase_C_sf"/>
</dbReference>
<proteinExistence type="predicted"/>
<comment type="caution">
    <text evidence="4">The sequence shown here is derived from an EMBL/GenBank/DDBJ whole genome shotgun (WGS) entry which is preliminary data.</text>
</comment>
<feature type="transmembrane region" description="Helical" evidence="2">
    <location>
        <begin position="495"/>
        <end position="511"/>
    </location>
</feature>
<organism evidence="4 5">
    <name type="scientific">Tenacibaculum aiptasiae</name>
    <dbReference type="NCBI Taxonomy" id="426481"/>
    <lineage>
        <taxon>Bacteria</taxon>
        <taxon>Pseudomonadati</taxon>
        <taxon>Bacteroidota</taxon>
        <taxon>Flavobacteriia</taxon>
        <taxon>Flavobacteriales</taxon>
        <taxon>Flavobacteriaceae</taxon>
        <taxon>Tenacibaculum</taxon>
    </lineage>
</organism>
<feature type="repeat" description="TPR" evidence="1">
    <location>
        <begin position="250"/>
        <end position="283"/>
    </location>
</feature>
<feature type="repeat" description="TPR" evidence="1">
    <location>
        <begin position="130"/>
        <end position="163"/>
    </location>
</feature>
<dbReference type="SUPFAM" id="SSF48452">
    <property type="entry name" value="TPR-like"/>
    <property type="match status" value="3"/>
</dbReference>
<keyword evidence="1" id="KW-0802">TPR repeat</keyword>
<evidence type="ECO:0000256" key="1">
    <source>
        <dbReference type="PROSITE-ProRule" id="PRU00339"/>
    </source>
</evidence>
<sequence length="732" mass="84874">MKRKCFEKKISIYALLVFFFSNFYITFAQNAKLDSLQHVLKTHTKKDTTRVNLLNAIAYEIYGTNLDKELKILNESRLLSDRIDYKKGKAVSLNYTGQAHMYQSNFKESIDNFEKSMVLYKAIGNLKGVSKNLNSIGVAYFQLSNREKSLEYFKKSLQVDEKLKDKNGVSACLNNIGTLYQSLGEYEKSLEYLKKAILIKQEINDEVGVGRGLYNIGTIYAVRGDYPHAIENYKKALLILKKNNKTQGVSLCLNEIGDIYFRQERFKTALEYFKKSLKINDSKKNNSLVKSLRYIGRIYKENGENVKAIEYFKKALKMSQEIGNKEHISYCLNALGKIHLETKKYTQALQYFKKGLSTNLEVGEGKQFGESVSYIGIGETYYHQKKYKKALYNLIKGLKLAEKFESVENQKLATELLSKTYYKTQQFKKAYNNQIKFKTLSDSLFNKKKIQKITAIEYEYAYKKRLDSAAQRENNLKNEVTTIDKKLGISEQQKLWWIIGFFCLILLLFFLHRNHRFKQLKAQSENTNLRFQALNMQMNPHFIYNSLSSIQQYVLANDPNSAQQYLAQFSVLMRAILASCKKEIISLDKEIEIIKNYIELEKKRFRNSFDFEIVNSIEDSSEIYLPPLLIQPLVENAVIHGVSTLKERKGFISISFNIINQELECVVNDNGIGIETSTKEKQQRIINHESIAIKNIEERLKLLDTKNTQRLFVSPSNKTPHGTQTRILIPVY</sequence>
<dbReference type="InterPro" id="IPR011990">
    <property type="entry name" value="TPR-like_helical_dom_sf"/>
</dbReference>
<evidence type="ECO:0000256" key="2">
    <source>
        <dbReference type="SAM" id="Phobius"/>
    </source>
</evidence>
<feature type="domain" description="Signal transduction histidine kinase internal region" evidence="3">
    <location>
        <begin position="530"/>
        <end position="608"/>
    </location>
</feature>
<dbReference type="GO" id="GO:0016020">
    <property type="term" value="C:membrane"/>
    <property type="evidence" value="ECO:0007669"/>
    <property type="project" value="InterPro"/>
</dbReference>
<keyword evidence="5" id="KW-1185">Reference proteome</keyword>
<feature type="repeat" description="TPR" evidence="1">
    <location>
        <begin position="210"/>
        <end position="243"/>
    </location>
</feature>
<accession>A0A7J5AMU8</accession>
<feature type="repeat" description="TPR" evidence="1">
    <location>
        <begin position="371"/>
        <end position="404"/>
    </location>
</feature>
<feature type="repeat" description="TPR" evidence="1">
    <location>
        <begin position="170"/>
        <end position="203"/>
    </location>
</feature>
<keyword evidence="2" id="KW-1133">Transmembrane helix</keyword>
<evidence type="ECO:0000313" key="5">
    <source>
        <dbReference type="Proteomes" id="UP000467305"/>
    </source>
</evidence>
<dbReference type="RefSeq" id="WP_150899384.1">
    <property type="nucleotide sequence ID" value="NZ_WAAU01000011.1"/>
</dbReference>
<evidence type="ECO:0000259" key="3">
    <source>
        <dbReference type="Pfam" id="PF06580"/>
    </source>
</evidence>
<protein>
    <submittedName>
        <fullName evidence="4">Tetratricopeptide repeat protein</fullName>
    </submittedName>
</protein>
<gene>
    <name evidence="4" type="ORF">F7018_07300</name>
</gene>
<reference evidence="4 5" key="1">
    <citation type="submission" date="2019-09" db="EMBL/GenBank/DDBJ databases">
        <authorList>
            <person name="Cao W.R."/>
        </authorList>
    </citation>
    <scope>NUCLEOTIDE SEQUENCE [LARGE SCALE GENOMIC DNA]</scope>
    <source>
        <strain evidence="5">a4</strain>
    </source>
</reference>
<name>A0A7J5AMU8_9FLAO</name>
<dbReference type="Pfam" id="PF06580">
    <property type="entry name" value="His_kinase"/>
    <property type="match status" value="1"/>
</dbReference>
<dbReference type="PANTHER" id="PTHR10098">
    <property type="entry name" value="RAPSYN-RELATED"/>
    <property type="match status" value="1"/>
</dbReference>
<dbReference type="SUPFAM" id="SSF55874">
    <property type="entry name" value="ATPase domain of HSP90 chaperone/DNA topoisomerase II/histidine kinase"/>
    <property type="match status" value="1"/>
</dbReference>
<dbReference type="Pfam" id="PF13424">
    <property type="entry name" value="TPR_12"/>
    <property type="match status" value="3"/>
</dbReference>
<dbReference type="Gene3D" id="3.30.565.10">
    <property type="entry name" value="Histidine kinase-like ATPase, C-terminal domain"/>
    <property type="match status" value="1"/>
</dbReference>
<dbReference type="OrthoDB" id="6190788at2"/>
<dbReference type="PROSITE" id="PS50005">
    <property type="entry name" value="TPR"/>
    <property type="match status" value="7"/>
</dbReference>
<dbReference type="InterPro" id="IPR019734">
    <property type="entry name" value="TPR_rpt"/>
</dbReference>
<dbReference type="GO" id="GO:0000155">
    <property type="term" value="F:phosphorelay sensor kinase activity"/>
    <property type="evidence" value="ECO:0007669"/>
    <property type="project" value="InterPro"/>
</dbReference>
<keyword evidence="2" id="KW-0812">Transmembrane</keyword>
<feature type="repeat" description="TPR" evidence="1">
    <location>
        <begin position="329"/>
        <end position="362"/>
    </location>
</feature>
<dbReference type="InterPro" id="IPR010559">
    <property type="entry name" value="Sig_transdc_His_kin_internal"/>
</dbReference>
<dbReference type="SMART" id="SM00028">
    <property type="entry name" value="TPR"/>
    <property type="match status" value="8"/>
</dbReference>
<dbReference type="Proteomes" id="UP000467305">
    <property type="component" value="Unassembled WGS sequence"/>
</dbReference>
<evidence type="ECO:0000313" key="4">
    <source>
        <dbReference type="EMBL" id="KAB1158902.1"/>
    </source>
</evidence>